<dbReference type="CDD" id="cd11364">
    <property type="entry name" value="RNase_PH_PNPase_2"/>
    <property type="match status" value="1"/>
</dbReference>
<dbReference type="Pfam" id="PF03726">
    <property type="entry name" value="PNPase"/>
    <property type="match status" value="1"/>
</dbReference>
<dbReference type="InterPro" id="IPR015848">
    <property type="entry name" value="PNPase_PH_RNA-bd_bac/org-type"/>
</dbReference>
<dbReference type="GO" id="GO:0006402">
    <property type="term" value="P:mRNA catabolic process"/>
    <property type="evidence" value="ECO:0007669"/>
    <property type="project" value="InterPro"/>
</dbReference>
<dbReference type="InterPro" id="IPR001247">
    <property type="entry name" value="ExoRNase_PH_dom1"/>
</dbReference>
<proteinExistence type="predicted"/>
<dbReference type="NCBIfam" id="NF008805">
    <property type="entry name" value="PRK11824.1"/>
    <property type="match status" value="1"/>
</dbReference>
<dbReference type="InterPro" id="IPR020568">
    <property type="entry name" value="Ribosomal_Su5_D2-typ_SF"/>
</dbReference>
<organism evidence="5 6">
    <name type="scientific">Candidatus Berkelbacteria bacterium Gr01-1014_85</name>
    <dbReference type="NCBI Taxonomy" id="2017150"/>
    <lineage>
        <taxon>Bacteria</taxon>
        <taxon>Candidatus Berkelbacteria</taxon>
    </lineage>
</organism>
<dbReference type="InterPro" id="IPR027408">
    <property type="entry name" value="PNPase/RNase_PH_dom_sf"/>
</dbReference>
<dbReference type="GO" id="GO:0000175">
    <property type="term" value="F:3'-5'-RNA exonuclease activity"/>
    <property type="evidence" value="ECO:0007669"/>
    <property type="project" value="TreeGrafter"/>
</dbReference>
<evidence type="ECO:0000256" key="1">
    <source>
        <dbReference type="ARBA" id="ARBA00022884"/>
    </source>
</evidence>
<comment type="caution">
    <text evidence="5">The sequence shown here is derived from an EMBL/GenBank/DDBJ whole genome shotgun (WGS) entry which is preliminary data.</text>
</comment>
<gene>
    <name evidence="5" type="ORF">CEO22_631</name>
</gene>
<dbReference type="InterPro" id="IPR012162">
    <property type="entry name" value="PNPase"/>
</dbReference>
<dbReference type="Gene3D" id="3.30.230.70">
    <property type="entry name" value="GHMP Kinase, N-terminal domain"/>
    <property type="match status" value="2"/>
</dbReference>
<evidence type="ECO:0000259" key="4">
    <source>
        <dbReference type="Pfam" id="PF03726"/>
    </source>
</evidence>
<dbReference type="Proteomes" id="UP000316253">
    <property type="component" value="Unassembled WGS sequence"/>
</dbReference>
<feature type="domain" description="Exoribonuclease phosphorolytic" evidence="2">
    <location>
        <begin position="14"/>
        <end position="146"/>
    </location>
</feature>
<dbReference type="GO" id="GO:0005829">
    <property type="term" value="C:cytosol"/>
    <property type="evidence" value="ECO:0007669"/>
    <property type="project" value="TreeGrafter"/>
</dbReference>
<feature type="non-terminal residue" evidence="5">
    <location>
        <position position="578"/>
    </location>
</feature>
<dbReference type="GO" id="GO:0003723">
    <property type="term" value="F:RNA binding"/>
    <property type="evidence" value="ECO:0007669"/>
    <property type="project" value="UniProtKB-KW"/>
</dbReference>
<dbReference type="SUPFAM" id="SSF46915">
    <property type="entry name" value="Polynucleotide phosphorylase/guanosine pentaphosphate synthase (PNPase/GPSI), domain 3"/>
    <property type="match status" value="1"/>
</dbReference>
<feature type="domain" description="Polyribonucleotide nucleotidyltransferase RNA-binding" evidence="4">
    <location>
        <begin position="269"/>
        <end position="341"/>
    </location>
</feature>
<sequence>MEKTPHSTQINFAGRSLKLETGKFANLADGAITVTYGETVVLATAVVSSAPRDGIDYFPLMVDYEERLYAAGKISGSRFIKREGRPSEAAVLNARLIDRPLRPLFPKQFKNDVQVICTILSYDEDSDPDIIAIVGASAAVLQTRAPFAGPVAATRIGLISAAAIQADPKLGALNNLSPETVSHLGQPHYLVVNPSASQRAISELDLVIAGTMERLNMIEAGANQVSEAIMIQAMSWGQQELQALCQIQLEFNQPDKIVVDYDAEKLIWQAVSDLVGSPINEAILIRAKASRETALDMLLNQVQAGLEGKFKQSELASTFQAIVESRVRQAILAGHRPDGRQVTEVRQISSEVGLLPRTHGSALFTRGQTQALTIATLGGPGEQQMIDTMELEGEKRYMHHYNFPPYSVGEVKPMRGASRRDIGHGALAERALIPVLPDAESFPYTIRLGSEILASNGSSSMAATCGSTLALMDAGVPIKAPVAGIAIGLITESASGKREKSAPIDRYQVLTDIQGIEDFAGDMDFKVAGTAAGVTAIQMDTKLAGLSPESSQEAMDQAHRALLGILEKIRQTIAAPRA</sequence>
<dbReference type="SUPFAM" id="SSF54211">
    <property type="entry name" value="Ribosomal protein S5 domain 2-like"/>
    <property type="match status" value="2"/>
</dbReference>
<feature type="domain" description="Exoribonuclease phosphorolytic" evidence="2">
    <location>
        <begin position="344"/>
        <end position="477"/>
    </location>
</feature>
<dbReference type="InterPro" id="IPR036345">
    <property type="entry name" value="ExoRNase_PH_dom2_sf"/>
</dbReference>
<dbReference type="PANTHER" id="PTHR11252">
    <property type="entry name" value="POLYRIBONUCLEOTIDE NUCLEOTIDYLTRANSFERASE"/>
    <property type="match status" value="1"/>
</dbReference>
<dbReference type="PANTHER" id="PTHR11252:SF0">
    <property type="entry name" value="POLYRIBONUCLEOTIDE NUCLEOTIDYLTRANSFERASE 1, MITOCHONDRIAL"/>
    <property type="match status" value="1"/>
</dbReference>
<dbReference type="SUPFAM" id="SSF55666">
    <property type="entry name" value="Ribonuclease PH domain 2-like"/>
    <property type="match status" value="2"/>
</dbReference>
<dbReference type="InterPro" id="IPR015847">
    <property type="entry name" value="ExoRNase_PH_dom2"/>
</dbReference>
<dbReference type="GO" id="GO:0004654">
    <property type="term" value="F:polyribonucleotide nucleotidyltransferase activity"/>
    <property type="evidence" value="ECO:0007669"/>
    <property type="project" value="InterPro"/>
</dbReference>
<dbReference type="InterPro" id="IPR036456">
    <property type="entry name" value="PNPase_PH_RNA-bd_sf"/>
</dbReference>
<dbReference type="EMBL" id="VMFD01000071">
    <property type="protein sequence ID" value="TSC65002.1"/>
    <property type="molecule type" value="Genomic_DNA"/>
</dbReference>
<dbReference type="GO" id="GO:0006396">
    <property type="term" value="P:RNA processing"/>
    <property type="evidence" value="ECO:0007669"/>
    <property type="project" value="InterPro"/>
</dbReference>
<dbReference type="Pfam" id="PF01138">
    <property type="entry name" value="RNase_PH"/>
    <property type="match status" value="2"/>
</dbReference>
<protein>
    <submittedName>
        <fullName evidence="5">Polyribonucleotide nucleotidyltransferase</fullName>
    </submittedName>
</protein>
<evidence type="ECO:0000259" key="2">
    <source>
        <dbReference type="Pfam" id="PF01138"/>
    </source>
</evidence>
<accession>A0A554J9K0</accession>
<keyword evidence="5" id="KW-0808">Transferase</keyword>
<keyword evidence="1" id="KW-0694">RNA-binding</keyword>
<evidence type="ECO:0000259" key="3">
    <source>
        <dbReference type="Pfam" id="PF03725"/>
    </source>
</evidence>
<dbReference type="AlphaFoldDB" id="A0A554J9K0"/>
<dbReference type="Pfam" id="PF03725">
    <property type="entry name" value="RNase_PH_C"/>
    <property type="match status" value="1"/>
</dbReference>
<reference evidence="5 6" key="1">
    <citation type="submission" date="2017-08" db="EMBL/GenBank/DDBJ databases">
        <title>Mechanisms for carbon and nitrogen cycling indicate functional differentiation within the Candidate Phyla Radiation.</title>
        <authorList>
            <person name="Danczak R.E."/>
            <person name="Johnston M.D."/>
            <person name="Kenah C."/>
            <person name="Slattery M."/>
            <person name="Wrighton K.C."/>
            <person name="Wilkins M.J."/>
        </authorList>
    </citation>
    <scope>NUCLEOTIDE SEQUENCE [LARGE SCALE GENOMIC DNA]</scope>
    <source>
        <strain evidence="5">Gr01-1014_85</strain>
    </source>
</reference>
<feature type="domain" description="Exoribonuclease phosphorolytic" evidence="3">
    <location>
        <begin position="189"/>
        <end position="239"/>
    </location>
</feature>
<evidence type="ECO:0000313" key="5">
    <source>
        <dbReference type="EMBL" id="TSC65002.1"/>
    </source>
</evidence>
<evidence type="ECO:0000313" key="6">
    <source>
        <dbReference type="Proteomes" id="UP000316253"/>
    </source>
</evidence>
<name>A0A554J9K0_9BACT</name>